<keyword evidence="2" id="KW-0808">Transferase</keyword>
<accession>A0A6L2KTH5</accession>
<evidence type="ECO:0000259" key="8">
    <source>
        <dbReference type="PROSITE" id="PS50011"/>
    </source>
</evidence>
<dbReference type="Gene3D" id="3.30.200.20">
    <property type="entry name" value="Phosphorylase Kinase, domain 1"/>
    <property type="match status" value="1"/>
</dbReference>
<feature type="binding site" evidence="6">
    <location>
        <position position="192"/>
    </location>
    <ligand>
        <name>ATP</name>
        <dbReference type="ChEBI" id="CHEBI:30616"/>
    </ligand>
</feature>
<name>A0A6L2KTH5_TANCI</name>
<keyword evidence="1 7" id="KW-0723">Serine/threonine-protein kinase</keyword>
<keyword evidence="4 9" id="KW-0418">Kinase</keyword>
<dbReference type="SMART" id="SM00219">
    <property type="entry name" value="TyrKc"/>
    <property type="match status" value="1"/>
</dbReference>
<proteinExistence type="inferred from homology"/>
<dbReference type="InterPro" id="IPR045272">
    <property type="entry name" value="ANXUR1/2-like"/>
</dbReference>
<comment type="similarity">
    <text evidence="7">Belongs to the protein kinase superfamily.</text>
</comment>
<evidence type="ECO:0000256" key="7">
    <source>
        <dbReference type="RuleBase" id="RU000304"/>
    </source>
</evidence>
<dbReference type="InterPro" id="IPR000719">
    <property type="entry name" value="Prot_kinase_dom"/>
</dbReference>
<evidence type="ECO:0000313" key="9">
    <source>
        <dbReference type="EMBL" id="GEU52893.1"/>
    </source>
</evidence>
<reference evidence="9" key="1">
    <citation type="journal article" date="2019" name="Sci. Rep.">
        <title>Draft genome of Tanacetum cinerariifolium, the natural source of mosquito coil.</title>
        <authorList>
            <person name="Yamashiro T."/>
            <person name="Shiraishi A."/>
            <person name="Satake H."/>
            <person name="Nakayama K."/>
        </authorList>
    </citation>
    <scope>NUCLEOTIDE SEQUENCE</scope>
</reference>
<comment type="caution">
    <text evidence="9">The sequence shown here is derived from an EMBL/GenBank/DDBJ whole genome shotgun (WGS) entry which is preliminary data.</text>
</comment>
<feature type="domain" description="Protein kinase" evidence="8">
    <location>
        <begin position="1"/>
        <end position="199"/>
    </location>
</feature>
<keyword evidence="5 6" id="KW-0067">ATP-binding</keyword>
<dbReference type="InterPro" id="IPR011009">
    <property type="entry name" value="Kinase-like_dom_sf"/>
</dbReference>
<dbReference type="PROSITE" id="PS00108">
    <property type="entry name" value="PROTEIN_KINASE_ST"/>
    <property type="match status" value="1"/>
</dbReference>
<dbReference type="SUPFAM" id="SSF56112">
    <property type="entry name" value="Protein kinase-like (PK-like)"/>
    <property type="match status" value="2"/>
</dbReference>
<dbReference type="PANTHER" id="PTHR27003">
    <property type="entry name" value="OS07G0166700 PROTEIN"/>
    <property type="match status" value="1"/>
</dbReference>
<evidence type="ECO:0000256" key="4">
    <source>
        <dbReference type="ARBA" id="ARBA00022777"/>
    </source>
</evidence>
<dbReference type="GO" id="GO:0005524">
    <property type="term" value="F:ATP binding"/>
    <property type="evidence" value="ECO:0007669"/>
    <property type="project" value="UniProtKB-UniRule"/>
</dbReference>
<dbReference type="InterPro" id="IPR001245">
    <property type="entry name" value="Ser-Thr/Tyr_kinase_cat_dom"/>
</dbReference>
<gene>
    <name evidence="9" type="ORF">Tci_024871</name>
</gene>
<dbReference type="GO" id="GO:0004714">
    <property type="term" value="F:transmembrane receptor protein tyrosine kinase activity"/>
    <property type="evidence" value="ECO:0007669"/>
    <property type="project" value="InterPro"/>
</dbReference>
<dbReference type="Pfam" id="PF07714">
    <property type="entry name" value="PK_Tyr_Ser-Thr"/>
    <property type="match status" value="1"/>
</dbReference>
<dbReference type="EMBL" id="BKCJ010003088">
    <property type="protein sequence ID" value="GEU52893.1"/>
    <property type="molecule type" value="Genomic_DNA"/>
</dbReference>
<dbReference type="GO" id="GO:0005886">
    <property type="term" value="C:plasma membrane"/>
    <property type="evidence" value="ECO:0007669"/>
    <property type="project" value="TreeGrafter"/>
</dbReference>
<dbReference type="PROSITE" id="PS00107">
    <property type="entry name" value="PROTEIN_KINASE_ATP"/>
    <property type="match status" value="1"/>
</dbReference>
<evidence type="ECO:0000256" key="5">
    <source>
        <dbReference type="ARBA" id="ARBA00022840"/>
    </source>
</evidence>
<dbReference type="PANTHER" id="PTHR27003:SF390">
    <property type="entry name" value="PROTEIN KINASE DOMAIN-CONTAINING PROTEIN"/>
    <property type="match status" value="1"/>
</dbReference>
<dbReference type="AlphaFoldDB" id="A0A6L2KTH5"/>
<evidence type="ECO:0000256" key="6">
    <source>
        <dbReference type="PROSITE-ProRule" id="PRU10141"/>
    </source>
</evidence>
<protein>
    <submittedName>
        <fullName evidence="9">Serine/threonine/dual specificity protein kinase, catalytic domain-containing protein</fullName>
    </submittedName>
</protein>
<evidence type="ECO:0000256" key="1">
    <source>
        <dbReference type="ARBA" id="ARBA00022527"/>
    </source>
</evidence>
<evidence type="ECO:0000256" key="3">
    <source>
        <dbReference type="ARBA" id="ARBA00022741"/>
    </source>
</evidence>
<evidence type="ECO:0000256" key="2">
    <source>
        <dbReference type="ARBA" id="ARBA00022679"/>
    </source>
</evidence>
<dbReference type="Gene3D" id="1.10.510.10">
    <property type="entry name" value="Transferase(Phosphotransferase) domain 1"/>
    <property type="match status" value="1"/>
</dbReference>
<keyword evidence="3 6" id="KW-0547">Nucleotide-binding</keyword>
<sequence length="199" mass="22518">MDFNQGAIEFWAEIEMLSKFCHSYIIFLLGYCKESGSREMILVYEYMSNRSPYDHLHKKRANRSNSSLLTWVQMLTICVGAARGLDNLYTGTSVQFRVIHRDVKSSNIFLNKNLEAKISTLGYRELVLRISHALLLMFIFVSNTDWLDGPNSTLEKDSVIGEGGFGKVYKGWLDSVTYNPQGADDKLALAVKISKPDSA</sequence>
<dbReference type="GO" id="GO:0004674">
    <property type="term" value="F:protein serine/threonine kinase activity"/>
    <property type="evidence" value="ECO:0007669"/>
    <property type="project" value="UniProtKB-KW"/>
</dbReference>
<dbReference type="PROSITE" id="PS50011">
    <property type="entry name" value="PROTEIN_KINASE_DOM"/>
    <property type="match status" value="1"/>
</dbReference>
<dbReference type="GO" id="GO:0009506">
    <property type="term" value="C:plasmodesma"/>
    <property type="evidence" value="ECO:0007669"/>
    <property type="project" value="TreeGrafter"/>
</dbReference>
<dbReference type="InterPro" id="IPR020635">
    <property type="entry name" value="Tyr_kinase_cat_dom"/>
</dbReference>
<dbReference type="InterPro" id="IPR008271">
    <property type="entry name" value="Ser/Thr_kinase_AS"/>
</dbReference>
<organism evidence="9">
    <name type="scientific">Tanacetum cinerariifolium</name>
    <name type="common">Dalmatian daisy</name>
    <name type="synonym">Chrysanthemum cinerariifolium</name>
    <dbReference type="NCBI Taxonomy" id="118510"/>
    <lineage>
        <taxon>Eukaryota</taxon>
        <taxon>Viridiplantae</taxon>
        <taxon>Streptophyta</taxon>
        <taxon>Embryophyta</taxon>
        <taxon>Tracheophyta</taxon>
        <taxon>Spermatophyta</taxon>
        <taxon>Magnoliopsida</taxon>
        <taxon>eudicotyledons</taxon>
        <taxon>Gunneridae</taxon>
        <taxon>Pentapetalae</taxon>
        <taxon>asterids</taxon>
        <taxon>campanulids</taxon>
        <taxon>Asterales</taxon>
        <taxon>Asteraceae</taxon>
        <taxon>Asteroideae</taxon>
        <taxon>Anthemideae</taxon>
        <taxon>Anthemidinae</taxon>
        <taxon>Tanacetum</taxon>
    </lineage>
</organism>
<dbReference type="InterPro" id="IPR017441">
    <property type="entry name" value="Protein_kinase_ATP_BS"/>
</dbReference>